<feature type="transmembrane region" description="Helical" evidence="5">
    <location>
        <begin position="239"/>
        <end position="260"/>
    </location>
</feature>
<evidence type="ECO:0000313" key="7">
    <source>
        <dbReference type="EMBL" id="CAK0834494.1"/>
    </source>
</evidence>
<comment type="caution">
    <text evidence="7">The sequence shown here is derived from an EMBL/GenBank/DDBJ whole genome shotgun (WGS) entry which is preliminary data.</text>
</comment>
<dbReference type="InterPro" id="IPR051681">
    <property type="entry name" value="Ser/Thr_Kinases-Pseudokinases"/>
</dbReference>
<evidence type="ECO:0000256" key="4">
    <source>
        <dbReference type="SAM" id="MobiDB-lite"/>
    </source>
</evidence>
<evidence type="ECO:0000256" key="2">
    <source>
        <dbReference type="ARBA" id="ARBA00022840"/>
    </source>
</evidence>
<keyword evidence="5" id="KW-0812">Transmembrane</keyword>
<feature type="transmembrane region" description="Helical" evidence="5">
    <location>
        <begin position="173"/>
        <end position="193"/>
    </location>
</feature>
<feature type="non-terminal residue" evidence="7">
    <location>
        <position position="1"/>
    </location>
</feature>
<keyword evidence="5" id="KW-0472">Membrane</keyword>
<dbReference type="PROSITE" id="PS50011">
    <property type="entry name" value="PROTEIN_KINASE_DOM"/>
    <property type="match status" value="1"/>
</dbReference>
<keyword evidence="5" id="KW-1133">Transmembrane helix</keyword>
<reference evidence="7" key="1">
    <citation type="submission" date="2023-10" db="EMBL/GenBank/DDBJ databases">
        <authorList>
            <person name="Chen Y."/>
            <person name="Shah S."/>
            <person name="Dougan E. K."/>
            <person name="Thang M."/>
            <person name="Chan C."/>
        </authorList>
    </citation>
    <scope>NUCLEOTIDE SEQUENCE [LARGE SCALE GENOMIC DNA]</scope>
</reference>
<sequence>PLGSMGSMRRSGPRPATSFCSATLAQRMCWCPCPLRWRRHLRSFIDSINCHVWGIPEDHNHLDGVATFTLRFSNPQQEHGFAVFRKARLSRSASNYAIVTLFIYLIMLANLLRSGMGPSSSHFAADLPTDDGRDLMKLKLILNSVVVFVYVFVLFVGKSLALRGRIGPGALEITIVVSVTFLMSFVALTTSHYMARIAGHDNTRAVFGFSAEVMATLDTHNLLMIDLCVTVAHLAPIRWVALLPLEVAAVLVYVVPAYIIGSTVPAARALNSITLFALTLLAAIGRRACERQERLLFSGLLTEKRQRPLLGRRPPASNGQRPRRHRQRGLFKMRRNWCRFQAEFQLCERQAGTTGQGGEPSECSRPDTTASGQAFEVAGDGSLLAMRAVGEKEGWLVRESDVVPLSGRSLGEGSFGVVTGGLYHSTFVAIKAPKQDVWLTDRGLDSLCNELRILRRLRHPNIMFLYGACLNDSLTTIFLVLEFVRGVTLTDFICQASSSYPSQSDRVSIAIDVVNALRYMHSRKPVVVHGDLKSSNVIVEQVTVRPSGTDAIDECVSACAKLLDFGLSRLLTRSSQSLGGTTRWRAPELFQHEHVRPDAAADVYSMGQLLFFIAAKEKPFHGTRTEDVARSLKRGSVPCLDWPASCDSEWLPQRSRAVVEWCTRKEPAARPSSEQVSAELSRVLRWDPARVASGRILEGASGSSGSCHWAPAAAAPLPPGAPPRASPDDLEGFPENWPRRCSPLLPQEGPGPPPAGVATGSGSCKRGTKGSSGRPGERLPAVPEHAGLERCGASVYIWFDVVSAKWSILQAASCFELFWGQDHAPSELGSLTRWIHPDVRENLIPNLLGANNVPEARQGGSRAQLAGARAGRPLPPTAAAHCAGLPVGICGDSAGPRAGPLCGTDEIRRHEVPSIDGCPPINLKHARSEASVRHGPRISESPASQFVLRISQCGTHMDLSTLRPHVLQYSLSQLGNLKPSLEI</sequence>
<gene>
    <name evidence="7" type="ORF">PCOR1329_LOCUS31902</name>
</gene>
<evidence type="ECO:0000256" key="1">
    <source>
        <dbReference type="ARBA" id="ARBA00022741"/>
    </source>
</evidence>
<dbReference type="Gene3D" id="3.30.200.20">
    <property type="entry name" value="Phosphorylase Kinase, domain 1"/>
    <property type="match status" value="1"/>
</dbReference>
<evidence type="ECO:0000313" key="8">
    <source>
        <dbReference type="Proteomes" id="UP001189429"/>
    </source>
</evidence>
<proteinExistence type="predicted"/>
<feature type="region of interest" description="Disordered" evidence="4">
    <location>
        <begin position="700"/>
        <end position="781"/>
    </location>
</feature>
<dbReference type="SUPFAM" id="SSF56112">
    <property type="entry name" value="Protein kinase-like (PK-like)"/>
    <property type="match status" value="1"/>
</dbReference>
<dbReference type="SMART" id="SM00220">
    <property type="entry name" value="S_TKc"/>
    <property type="match status" value="1"/>
</dbReference>
<dbReference type="InterPro" id="IPR011009">
    <property type="entry name" value="Kinase-like_dom_sf"/>
</dbReference>
<feature type="domain" description="Protein kinase" evidence="6">
    <location>
        <begin position="404"/>
        <end position="684"/>
    </location>
</feature>
<feature type="compositionally biased region" description="Pro residues" evidence="4">
    <location>
        <begin position="716"/>
        <end position="725"/>
    </location>
</feature>
<feature type="transmembrane region" description="Helical" evidence="5">
    <location>
        <begin position="93"/>
        <end position="112"/>
    </location>
</feature>
<dbReference type="InterPro" id="IPR000719">
    <property type="entry name" value="Prot_kinase_dom"/>
</dbReference>
<dbReference type="Pfam" id="PF00069">
    <property type="entry name" value="Pkinase"/>
    <property type="match status" value="1"/>
</dbReference>
<organism evidence="7 8">
    <name type="scientific">Prorocentrum cordatum</name>
    <dbReference type="NCBI Taxonomy" id="2364126"/>
    <lineage>
        <taxon>Eukaryota</taxon>
        <taxon>Sar</taxon>
        <taxon>Alveolata</taxon>
        <taxon>Dinophyceae</taxon>
        <taxon>Prorocentrales</taxon>
        <taxon>Prorocentraceae</taxon>
        <taxon>Prorocentrum</taxon>
    </lineage>
</organism>
<dbReference type="InterPro" id="IPR008271">
    <property type="entry name" value="Ser/Thr_kinase_AS"/>
</dbReference>
<keyword evidence="2 3" id="KW-0067">ATP-binding</keyword>
<feature type="transmembrane region" description="Helical" evidence="5">
    <location>
        <begin position="140"/>
        <end position="161"/>
    </location>
</feature>
<keyword evidence="8" id="KW-1185">Reference proteome</keyword>
<feature type="binding site" evidence="3">
    <location>
        <position position="431"/>
    </location>
    <ligand>
        <name>ATP</name>
        <dbReference type="ChEBI" id="CHEBI:30616"/>
    </ligand>
</feature>
<dbReference type="Proteomes" id="UP001189429">
    <property type="component" value="Unassembled WGS sequence"/>
</dbReference>
<accession>A0ABN9SRC9</accession>
<feature type="transmembrane region" description="Helical" evidence="5">
    <location>
        <begin position="462"/>
        <end position="484"/>
    </location>
</feature>
<keyword evidence="1 3" id="KW-0547">Nucleotide-binding</keyword>
<evidence type="ECO:0000256" key="3">
    <source>
        <dbReference type="PROSITE-ProRule" id="PRU10141"/>
    </source>
</evidence>
<name>A0ABN9SRC9_9DINO</name>
<dbReference type="InterPro" id="IPR017441">
    <property type="entry name" value="Protein_kinase_ATP_BS"/>
</dbReference>
<evidence type="ECO:0000256" key="5">
    <source>
        <dbReference type="SAM" id="Phobius"/>
    </source>
</evidence>
<protein>
    <recommendedName>
        <fullName evidence="6">Protein kinase domain-containing protein</fullName>
    </recommendedName>
</protein>
<dbReference type="PROSITE" id="PS00107">
    <property type="entry name" value="PROTEIN_KINASE_ATP"/>
    <property type="match status" value="1"/>
</dbReference>
<evidence type="ECO:0000259" key="6">
    <source>
        <dbReference type="PROSITE" id="PS50011"/>
    </source>
</evidence>
<dbReference type="PANTHER" id="PTHR44329">
    <property type="entry name" value="SERINE/THREONINE-PROTEIN KINASE TNNI3K-RELATED"/>
    <property type="match status" value="1"/>
</dbReference>
<dbReference type="PROSITE" id="PS00108">
    <property type="entry name" value="PROTEIN_KINASE_ST"/>
    <property type="match status" value="1"/>
</dbReference>
<dbReference type="Gene3D" id="1.10.510.10">
    <property type="entry name" value="Transferase(Phosphotransferase) domain 1"/>
    <property type="match status" value="1"/>
</dbReference>
<feature type="transmembrane region" description="Helical" evidence="5">
    <location>
        <begin position="266"/>
        <end position="284"/>
    </location>
</feature>
<dbReference type="EMBL" id="CAUYUJ010012714">
    <property type="protein sequence ID" value="CAK0834494.1"/>
    <property type="molecule type" value="Genomic_DNA"/>
</dbReference>